<comment type="similarity">
    <text evidence="6">Belongs to the mitochondrion-specific ribosomal protein mL45 family.</text>
</comment>
<feature type="region of interest" description="Disordered" evidence="10">
    <location>
        <begin position="348"/>
        <end position="413"/>
    </location>
</feature>
<dbReference type="FunFam" id="3.10.450.240:FF:000003">
    <property type="entry name" value="39S ribosomal protein L45, mitochondrial"/>
    <property type="match status" value="1"/>
</dbReference>
<dbReference type="GO" id="GO:0005739">
    <property type="term" value="C:mitochondrion"/>
    <property type="evidence" value="ECO:0007669"/>
    <property type="project" value="UniProtKB-SubCell"/>
</dbReference>
<evidence type="ECO:0000256" key="1">
    <source>
        <dbReference type="ARBA" id="ARBA00004173"/>
    </source>
</evidence>
<keyword evidence="13" id="KW-1185">Reference proteome</keyword>
<sequence length="413" mass="46800">MNLHPAFQRAVFSLPAGGAASHATIQIEEEEDENMATSISRTLKLLHQSTCSSLKCVGPFLDVQWPQAALIPVRTKKRHFIPPAVGLKNRSHAEQEAKARAAGVVIRQEYMERPINISCTAGVFDPYIPPEGDARLSSLSKEGLKQRTEQLRQSAASQLAMRKIKENDPEFSSKGFATRAQEIFIEAHMALTQFNKEKLHSLVTERCYPEMVRGNRYKTLRWRFVESLEPPRLVHARCPDMITKGNLYGQVTIRMHSKQTLAIYDRFGRLMLGDEEEPRDVLEYLVMERHLVNPYGLWRLHGKIVPAWAPPKEPILKTLMIPGPKLKPEEEFESLNYESNGADKHQLVKEEKNVTSYSCAKDPEKCTRKEKERESGQSNGADKHQLVKEEKNVTSYSCAKDPGENALAKEVKG</sequence>
<dbReference type="GO" id="GO:0005840">
    <property type="term" value="C:ribosome"/>
    <property type="evidence" value="ECO:0007669"/>
    <property type="project" value="UniProtKB-KW"/>
</dbReference>
<name>A0A7J6AKE4_AMEME</name>
<feature type="domain" description="Tim44-like" evidence="11">
    <location>
        <begin position="157"/>
        <end position="305"/>
    </location>
</feature>
<evidence type="ECO:0000256" key="4">
    <source>
        <dbReference type="ARBA" id="ARBA00023128"/>
    </source>
</evidence>
<evidence type="ECO:0000256" key="6">
    <source>
        <dbReference type="ARBA" id="ARBA00038073"/>
    </source>
</evidence>
<dbReference type="AlphaFoldDB" id="A0A7J6AKE4"/>
<dbReference type="Gene3D" id="3.10.450.240">
    <property type="match status" value="1"/>
</dbReference>
<dbReference type="PANTHER" id="PTHR28554:SF1">
    <property type="entry name" value="LARGE RIBOSOMAL SUBUNIT PROTEIN ML45"/>
    <property type="match status" value="1"/>
</dbReference>
<evidence type="ECO:0000256" key="2">
    <source>
        <dbReference type="ARBA" id="ARBA00022946"/>
    </source>
</evidence>
<reference evidence="12 13" key="1">
    <citation type="submission" date="2020-02" db="EMBL/GenBank/DDBJ databases">
        <title>A chromosome-scale genome assembly of the black bullhead catfish (Ameiurus melas).</title>
        <authorList>
            <person name="Wen M."/>
            <person name="Zham M."/>
            <person name="Cabau C."/>
            <person name="Klopp C."/>
            <person name="Donnadieu C."/>
            <person name="Roques C."/>
            <person name="Bouchez O."/>
            <person name="Lampietro C."/>
            <person name="Jouanno E."/>
            <person name="Herpin A."/>
            <person name="Louis A."/>
            <person name="Berthelot C."/>
            <person name="Parey E."/>
            <person name="Roest-Crollius H."/>
            <person name="Braasch I."/>
            <person name="Postlethwait J."/>
            <person name="Robinson-Rechavi M."/>
            <person name="Echchiki A."/>
            <person name="Begum T."/>
            <person name="Montfort J."/>
            <person name="Schartl M."/>
            <person name="Bobe J."/>
            <person name="Guiguen Y."/>
        </authorList>
    </citation>
    <scope>NUCLEOTIDE SEQUENCE [LARGE SCALE GENOMIC DNA]</scope>
    <source>
        <strain evidence="12">M_S1</strain>
        <tissue evidence="12">Blood</tissue>
    </source>
</reference>
<keyword evidence="2" id="KW-0809">Transit peptide</keyword>
<dbReference type="InterPro" id="IPR051975">
    <property type="entry name" value="mtLSU_mL45"/>
</dbReference>
<comment type="subcellular location">
    <subcellularLocation>
        <location evidence="1">Mitochondrion</location>
    </subcellularLocation>
</comment>
<evidence type="ECO:0000259" key="11">
    <source>
        <dbReference type="SMART" id="SM00978"/>
    </source>
</evidence>
<dbReference type="Pfam" id="PF04280">
    <property type="entry name" value="Tim44"/>
    <property type="match status" value="1"/>
</dbReference>
<keyword evidence="5" id="KW-0687">Ribonucleoprotein</keyword>
<feature type="compositionally biased region" description="Basic and acidic residues" evidence="10">
    <location>
        <begin position="401"/>
        <end position="413"/>
    </location>
</feature>
<accession>A0A7J6AKE4</accession>
<keyword evidence="3" id="KW-0689">Ribosomal protein</keyword>
<comment type="function">
    <text evidence="9">Component of the mitochondrial large ribosomal subunit (mt-LSU). Within the mitochondrial ribosomes, required to direct the nascent polypeptide toward the tunnel exit and position the exit at a distance from the membrane surface.</text>
</comment>
<organism evidence="12 13">
    <name type="scientific">Ameiurus melas</name>
    <name type="common">Black bullhead</name>
    <name type="synonym">Silurus melas</name>
    <dbReference type="NCBI Taxonomy" id="219545"/>
    <lineage>
        <taxon>Eukaryota</taxon>
        <taxon>Metazoa</taxon>
        <taxon>Chordata</taxon>
        <taxon>Craniata</taxon>
        <taxon>Vertebrata</taxon>
        <taxon>Euteleostomi</taxon>
        <taxon>Actinopterygii</taxon>
        <taxon>Neopterygii</taxon>
        <taxon>Teleostei</taxon>
        <taxon>Ostariophysi</taxon>
        <taxon>Siluriformes</taxon>
        <taxon>Ictaluridae</taxon>
        <taxon>Ameiurus</taxon>
    </lineage>
</organism>
<evidence type="ECO:0000256" key="10">
    <source>
        <dbReference type="SAM" id="MobiDB-lite"/>
    </source>
</evidence>
<dbReference type="InterPro" id="IPR007379">
    <property type="entry name" value="Tim44-like_dom"/>
</dbReference>
<dbReference type="EMBL" id="JAAGNN010000011">
    <property type="protein sequence ID" value="KAF4083415.1"/>
    <property type="molecule type" value="Genomic_DNA"/>
</dbReference>
<feature type="compositionally biased region" description="Basic and acidic residues" evidence="10">
    <location>
        <begin position="361"/>
        <end position="392"/>
    </location>
</feature>
<dbReference type="InterPro" id="IPR032710">
    <property type="entry name" value="NTF2-like_dom_sf"/>
</dbReference>
<proteinExistence type="inferred from homology"/>
<evidence type="ECO:0000256" key="3">
    <source>
        <dbReference type="ARBA" id="ARBA00022980"/>
    </source>
</evidence>
<protein>
    <recommendedName>
        <fullName evidence="7">Large ribosomal subunit protein mL45</fullName>
    </recommendedName>
    <alternativeName>
        <fullName evidence="8">39S ribosomal protein L45, mitochondrial</fullName>
    </alternativeName>
</protein>
<evidence type="ECO:0000256" key="7">
    <source>
        <dbReference type="ARBA" id="ARBA00039448"/>
    </source>
</evidence>
<dbReference type="GO" id="GO:1990904">
    <property type="term" value="C:ribonucleoprotein complex"/>
    <property type="evidence" value="ECO:0007669"/>
    <property type="project" value="UniProtKB-KW"/>
</dbReference>
<dbReference type="PANTHER" id="PTHR28554">
    <property type="entry name" value="39S RIBOSOMAL PROTEIN L45, MITOCHONDRIAL"/>
    <property type="match status" value="1"/>
</dbReference>
<keyword evidence="4" id="KW-0496">Mitochondrion</keyword>
<dbReference type="SUPFAM" id="SSF54427">
    <property type="entry name" value="NTF2-like"/>
    <property type="match status" value="1"/>
</dbReference>
<evidence type="ECO:0000313" key="12">
    <source>
        <dbReference type="EMBL" id="KAF4083415.1"/>
    </source>
</evidence>
<evidence type="ECO:0000313" key="13">
    <source>
        <dbReference type="Proteomes" id="UP000593565"/>
    </source>
</evidence>
<dbReference type="Proteomes" id="UP000593565">
    <property type="component" value="Unassembled WGS sequence"/>
</dbReference>
<evidence type="ECO:0000256" key="8">
    <source>
        <dbReference type="ARBA" id="ARBA00043031"/>
    </source>
</evidence>
<evidence type="ECO:0000256" key="5">
    <source>
        <dbReference type="ARBA" id="ARBA00023274"/>
    </source>
</evidence>
<comment type="caution">
    <text evidence="12">The sequence shown here is derived from an EMBL/GenBank/DDBJ whole genome shotgun (WGS) entry which is preliminary data.</text>
</comment>
<evidence type="ECO:0000256" key="9">
    <source>
        <dbReference type="ARBA" id="ARBA00045355"/>
    </source>
</evidence>
<dbReference type="SMART" id="SM00978">
    <property type="entry name" value="Tim44"/>
    <property type="match status" value="1"/>
</dbReference>
<gene>
    <name evidence="12" type="ORF">AMELA_G00141100</name>
</gene>